<name>A0A645CHD0_9ZZZZ</name>
<sequence length="218" mass="24888">MPMTPDSGVSEVEIPSTTGELLLPYGVNPNLQPLDSELQEYFVKHRESLEKGSCFGKILQLQRKDGRVYNIGFVFPTNEHSKNMIAVLQSGLMMLITQINDVQPEQRAKFKEIFAPSQEPLLLSDVDNDPYSIYHAIRELAHNSLVQIYTNLFDIDKETQNAISSALEEAKEYIENFDKTPKLPAETPQKRKEELEKTTQEIYLQLRGTLPEKANHTH</sequence>
<accession>A0A645CHD0</accession>
<gene>
    <name evidence="1" type="ORF">SDC9_123302</name>
</gene>
<protein>
    <submittedName>
        <fullName evidence="1">Uncharacterized protein</fullName>
    </submittedName>
</protein>
<dbReference type="AlphaFoldDB" id="A0A645CHD0"/>
<organism evidence="1">
    <name type="scientific">bioreactor metagenome</name>
    <dbReference type="NCBI Taxonomy" id="1076179"/>
    <lineage>
        <taxon>unclassified sequences</taxon>
        <taxon>metagenomes</taxon>
        <taxon>ecological metagenomes</taxon>
    </lineage>
</organism>
<proteinExistence type="predicted"/>
<reference evidence="1" key="1">
    <citation type="submission" date="2019-08" db="EMBL/GenBank/DDBJ databases">
        <authorList>
            <person name="Kucharzyk K."/>
            <person name="Murdoch R.W."/>
            <person name="Higgins S."/>
            <person name="Loffler F."/>
        </authorList>
    </citation>
    <scope>NUCLEOTIDE SEQUENCE</scope>
</reference>
<dbReference type="EMBL" id="VSSQ01027195">
    <property type="protein sequence ID" value="MPM76304.1"/>
    <property type="molecule type" value="Genomic_DNA"/>
</dbReference>
<evidence type="ECO:0000313" key="1">
    <source>
        <dbReference type="EMBL" id="MPM76304.1"/>
    </source>
</evidence>
<comment type="caution">
    <text evidence="1">The sequence shown here is derived from an EMBL/GenBank/DDBJ whole genome shotgun (WGS) entry which is preliminary data.</text>
</comment>